<feature type="signal peptide" evidence="2">
    <location>
        <begin position="1"/>
        <end position="19"/>
    </location>
</feature>
<proteinExistence type="predicted"/>
<protein>
    <recommendedName>
        <fullName evidence="5">RxLR effector protein</fullName>
    </recommendedName>
</protein>
<feature type="chain" id="PRO_5019402604" description="RxLR effector protein" evidence="2">
    <location>
        <begin position="20"/>
        <end position="99"/>
    </location>
</feature>
<sequence>MKFCASLLAAAVLVSSGESFLPVTTPTKHTSNNNKSIGSNRIDSNRNRNSINIIQRTNLPPLKSNNDDMVDAQEREARKICPLIPIPEDPTATFEAAMG</sequence>
<accession>A0A448Z014</accession>
<feature type="compositionally biased region" description="Low complexity" evidence="1">
    <location>
        <begin position="36"/>
        <end position="48"/>
    </location>
</feature>
<evidence type="ECO:0000256" key="2">
    <source>
        <dbReference type="SAM" id="SignalP"/>
    </source>
</evidence>
<name>A0A448Z014_9STRA</name>
<dbReference type="EMBL" id="CAACVS010000058">
    <property type="protein sequence ID" value="VEU35413.1"/>
    <property type="molecule type" value="Genomic_DNA"/>
</dbReference>
<evidence type="ECO:0000256" key="1">
    <source>
        <dbReference type="SAM" id="MobiDB-lite"/>
    </source>
</evidence>
<organism evidence="3 4">
    <name type="scientific">Pseudo-nitzschia multistriata</name>
    <dbReference type="NCBI Taxonomy" id="183589"/>
    <lineage>
        <taxon>Eukaryota</taxon>
        <taxon>Sar</taxon>
        <taxon>Stramenopiles</taxon>
        <taxon>Ochrophyta</taxon>
        <taxon>Bacillariophyta</taxon>
        <taxon>Bacillariophyceae</taxon>
        <taxon>Bacillariophycidae</taxon>
        <taxon>Bacillariales</taxon>
        <taxon>Bacillariaceae</taxon>
        <taxon>Pseudo-nitzschia</taxon>
    </lineage>
</organism>
<dbReference type="AlphaFoldDB" id="A0A448Z014"/>
<keyword evidence="2" id="KW-0732">Signal</keyword>
<evidence type="ECO:0008006" key="5">
    <source>
        <dbReference type="Google" id="ProtNLM"/>
    </source>
</evidence>
<gene>
    <name evidence="3" type="ORF">PSNMU_V1.4_AUG-EV-PASAV3_0021510</name>
</gene>
<dbReference type="Proteomes" id="UP000291116">
    <property type="component" value="Unassembled WGS sequence"/>
</dbReference>
<feature type="compositionally biased region" description="Polar residues" evidence="1">
    <location>
        <begin position="25"/>
        <end position="35"/>
    </location>
</feature>
<evidence type="ECO:0000313" key="3">
    <source>
        <dbReference type="EMBL" id="VEU35413.1"/>
    </source>
</evidence>
<keyword evidence="4" id="KW-1185">Reference proteome</keyword>
<feature type="region of interest" description="Disordered" evidence="1">
    <location>
        <begin position="25"/>
        <end position="48"/>
    </location>
</feature>
<reference evidence="3 4" key="1">
    <citation type="submission" date="2019-01" db="EMBL/GenBank/DDBJ databases">
        <authorList>
            <person name="Ferrante I. M."/>
        </authorList>
    </citation>
    <scope>NUCLEOTIDE SEQUENCE [LARGE SCALE GENOMIC DNA]</scope>
    <source>
        <strain evidence="3 4">B856</strain>
    </source>
</reference>
<evidence type="ECO:0000313" key="4">
    <source>
        <dbReference type="Proteomes" id="UP000291116"/>
    </source>
</evidence>